<dbReference type="SUPFAM" id="SSF53850">
    <property type="entry name" value="Periplasmic binding protein-like II"/>
    <property type="match status" value="1"/>
</dbReference>
<comment type="subcellular location">
    <subcellularLocation>
        <location evidence="1">Periplasm</location>
    </subcellularLocation>
</comment>
<evidence type="ECO:0000256" key="3">
    <source>
        <dbReference type="ARBA" id="ARBA00022729"/>
    </source>
</evidence>
<comment type="similarity">
    <text evidence="2">Belongs to the bacterial solute-binding protein 5 family.</text>
</comment>
<organism evidence="6 7">
    <name type="scientific">Methylocella tundrae</name>
    <dbReference type="NCBI Taxonomy" id="227605"/>
    <lineage>
        <taxon>Bacteria</taxon>
        <taxon>Pseudomonadati</taxon>
        <taxon>Pseudomonadota</taxon>
        <taxon>Alphaproteobacteria</taxon>
        <taxon>Hyphomicrobiales</taxon>
        <taxon>Beijerinckiaceae</taxon>
        <taxon>Methylocella</taxon>
    </lineage>
</organism>
<evidence type="ECO:0000256" key="1">
    <source>
        <dbReference type="ARBA" id="ARBA00004418"/>
    </source>
</evidence>
<evidence type="ECO:0000256" key="4">
    <source>
        <dbReference type="SAM" id="SignalP"/>
    </source>
</evidence>
<dbReference type="InterPro" id="IPR030678">
    <property type="entry name" value="Peptide/Ni-bd"/>
</dbReference>
<dbReference type="GO" id="GO:1904680">
    <property type="term" value="F:peptide transmembrane transporter activity"/>
    <property type="evidence" value="ECO:0007669"/>
    <property type="project" value="TreeGrafter"/>
</dbReference>
<dbReference type="AlphaFoldDB" id="A0A4U8YVB8"/>
<evidence type="ECO:0000256" key="2">
    <source>
        <dbReference type="ARBA" id="ARBA00005695"/>
    </source>
</evidence>
<dbReference type="RefSeq" id="WP_134486295.1">
    <property type="nucleotide sequence ID" value="NZ_CP139089.1"/>
</dbReference>
<dbReference type="Gene3D" id="3.40.190.10">
    <property type="entry name" value="Periplasmic binding protein-like II"/>
    <property type="match status" value="1"/>
</dbReference>
<evidence type="ECO:0000313" key="6">
    <source>
        <dbReference type="EMBL" id="VFU07263.1"/>
    </source>
</evidence>
<dbReference type="GO" id="GO:0042884">
    <property type="term" value="P:microcin transport"/>
    <property type="evidence" value="ECO:0007669"/>
    <property type="project" value="TreeGrafter"/>
</dbReference>
<gene>
    <name evidence="6" type="ORF">MTUNDRAET4_0370</name>
</gene>
<name>A0A4U8YVB8_METTU</name>
<dbReference type="PANTHER" id="PTHR30290">
    <property type="entry name" value="PERIPLASMIC BINDING COMPONENT OF ABC TRANSPORTER"/>
    <property type="match status" value="1"/>
</dbReference>
<dbReference type="Pfam" id="PF00496">
    <property type="entry name" value="SBP_bac_5"/>
    <property type="match status" value="1"/>
</dbReference>
<evidence type="ECO:0000313" key="7">
    <source>
        <dbReference type="Proteomes" id="UP000294360"/>
    </source>
</evidence>
<dbReference type="GO" id="GO:0043190">
    <property type="term" value="C:ATP-binding cassette (ABC) transporter complex"/>
    <property type="evidence" value="ECO:0007669"/>
    <property type="project" value="InterPro"/>
</dbReference>
<dbReference type="OrthoDB" id="9803988at2"/>
<proteinExistence type="inferred from homology"/>
<accession>A0A4U8YVB8</accession>
<dbReference type="EMBL" id="LR536450">
    <property type="protein sequence ID" value="VFU07263.1"/>
    <property type="molecule type" value="Genomic_DNA"/>
</dbReference>
<dbReference type="PANTHER" id="PTHR30290:SF64">
    <property type="entry name" value="ABC TRANSPORTER PERIPLASMIC BINDING PROTEIN"/>
    <property type="match status" value="1"/>
</dbReference>
<feature type="domain" description="Solute-binding protein family 5" evidence="5">
    <location>
        <begin position="111"/>
        <end position="519"/>
    </location>
</feature>
<dbReference type="Gene3D" id="3.10.105.10">
    <property type="entry name" value="Dipeptide-binding Protein, Domain 3"/>
    <property type="match status" value="1"/>
</dbReference>
<reference evidence="6 7" key="1">
    <citation type="submission" date="2019-03" db="EMBL/GenBank/DDBJ databases">
        <authorList>
            <person name="Kox A.R. M."/>
        </authorList>
    </citation>
    <scope>NUCLEOTIDE SEQUENCE [LARGE SCALE GENOMIC DNA]</scope>
    <source>
        <strain evidence="6">MTUNDRAET4 annotated genome</strain>
    </source>
</reference>
<dbReference type="KEGG" id="mtun:MTUNDRAET4_0370"/>
<keyword evidence="3 4" id="KW-0732">Signal</keyword>
<dbReference type="PIRSF" id="PIRSF002741">
    <property type="entry name" value="MppA"/>
    <property type="match status" value="1"/>
</dbReference>
<dbReference type="InterPro" id="IPR000914">
    <property type="entry name" value="SBP_5_dom"/>
</dbReference>
<dbReference type="Proteomes" id="UP000294360">
    <property type="component" value="Chromosome"/>
</dbReference>
<sequence length="611" mass="67845">MTEISTRIIAAASLVCAIFCGLAALTSKARADSAPQPGIAMHGEPALPDGFDHLPYADPGALKGGRVSIGFLGAFDSLNPFNLKAGSTAQGLNGNVFETLMTRSLDEPFTLYGLIAKTIETDPERTHVTFRLDPRAHFSDGTPITSDDVRFTFELLKTKGRPQQRAAYSLIKSIETPDPWTVRYEIAAAGDREMPLTLALMPVLPRHAVDLAKFDDANLDVPIGSGPYKIAEVRPGERLILKRDPNYWGKDLPVRRGLFNFDEIDIEYFRDANSLFEAFAAGLLDFREETSPVRWTTAYDFPALRDHRDVKETLPVGGPKGMEGFVFNLRRPLFDDVRVREALGLMFDFEWINANLYSGLYKRTQSFFDESELASTGRPASAEERALLAPFPGVVRDDILEGRWRQPVTDGSGNDRTMPKRALALLEAAGYVLKDGRLMKGNEPLAFEIMVKDRSQERLALNYSDSLARIGVAAKVRLVDEVQYQRRRQKFDFDMMIGSWIASASPGNEQRSRWGSKSAGQEASFNLAGVKSPAVDALITALLAARTHEEFVTAVRAYDRVLLSGFYIVPLFHASDEWIAASAALERPRSLPHYGSPTGSSTLDTWWRKQP</sequence>
<protein>
    <recommendedName>
        <fullName evidence="5">Solute-binding protein family 5 domain-containing protein</fullName>
    </recommendedName>
</protein>
<dbReference type="GO" id="GO:0015833">
    <property type="term" value="P:peptide transport"/>
    <property type="evidence" value="ECO:0007669"/>
    <property type="project" value="TreeGrafter"/>
</dbReference>
<feature type="chain" id="PRO_5020373811" description="Solute-binding protein family 5 domain-containing protein" evidence="4">
    <location>
        <begin position="32"/>
        <end position="611"/>
    </location>
</feature>
<feature type="signal peptide" evidence="4">
    <location>
        <begin position="1"/>
        <end position="31"/>
    </location>
</feature>
<dbReference type="CDD" id="cd08497">
    <property type="entry name" value="MbnE-like"/>
    <property type="match status" value="1"/>
</dbReference>
<dbReference type="GO" id="GO:0030288">
    <property type="term" value="C:outer membrane-bounded periplasmic space"/>
    <property type="evidence" value="ECO:0007669"/>
    <property type="project" value="TreeGrafter"/>
</dbReference>
<evidence type="ECO:0000259" key="5">
    <source>
        <dbReference type="Pfam" id="PF00496"/>
    </source>
</evidence>
<dbReference type="InterPro" id="IPR039424">
    <property type="entry name" value="SBP_5"/>
</dbReference>